<feature type="region of interest" description="Disordered" evidence="1">
    <location>
        <begin position="1"/>
        <end position="61"/>
    </location>
</feature>
<organism evidence="2 3">
    <name type="scientific">Funneliformis geosporum</name>
    <dbReference type="NCBI Taxonomy" id="1117311"/>
    <lineage>
        <taxon>Eukaryota</taxon>
        <taxon>Fungi</taxon>
        <taxon>Fungi incertae sedis</taxon>
        <taxon>Mucoromycota</taxon>
        <taxon>Glomeromycotina</taxon>
        <taxon>Glomeromycetes</taxon>
        <taxon>Glomerales</taxon>
        <taxon>Glomeraceae</taxon>
        <taxon>Funneliformis</taxon>
    </lineage>
</organism>
<evidence type="ECO:0000256" key="1">
    <source>
        <dbReference type="SAM" id="MobiDB-lite"/>
    </source>
</evidence>
<evidence type="ECO:0000313" key="2">
    <source>
        <dbReference type="EMBL" id="CAI2192962.1"/>
    </source>
</evidence>
<comment type="caution">
    <text evidence="2">The sequence shown here is derived from an EMBL/GenBank/DDBJ whole genome shotgun (WGS) entry which is preliminary data.</text>
</comment>
<evidence type="ECO:0000313" key="3">
    <source>
        <dbReference type="Proteomes" id="UP001153678"/>
    </source>
</evidence>
<dbReference type="Proteomes" id="UP001153678">
    <property type="component" value="Unassembled WGS sequence"/>
</dbReference>
<keyword evidence="3" id="KW-1185">Reference proteome</keyword>
<sequence>GSQWWDQKTSDAPSAGNTCQGVASHHHSDQKTSDNPSAAGNVWSTHRQGLSVRPNAVVFLQ</sequence>
<protein>
    <submittedName>
        <fullName evidence="2">10137_t:CDS:1</fullName>
    </submittedName>
</protein>
<reference evidence="2" key="1">
    <citation type="submission" date="2022-08" db="EMBL/GenBank/DDBJ databases">
        <authorList>
            <person name="Kallberg Y."/>
            <person name="Tangrot J."/>
            <person name="Rosling A."/>
        </authorList>
    </citation>
    <scope>NUCLEOTIDE SEQUENCE</scope>
    <source>
        <strain evidence="2">Wild A</strain>
    </source>
</reference>
<accession>A0A9W4T5B8</accession>
<gene>
    <name evidence="2" type="ORF">FWILDA_LOCUS15839</name>
</gene>
<feature type="non-terminal residue" evidence="2">
    <location>
        <position position="61"/>
    </location>
</feature>
<name>A0A9W4T5B8_9GLOM</name>
<dbReference type="AlphaFoldDB" id="A0A9W4T5B8"/>
<proteinExistence type="predicted"/>
<dbReference type="EMBL" id="CAMKVN010008913">
    <property type="protein sequence ID" value="CAI2192962.1"/>
    <property type="molecule type" value="Genomic_DNA"/>
</dbReference>
<feature type="compositionally biased region" description="Polar residues" evidence="1">
    <location>
        <begin position="1"/>
        <end position="21"/>
    </location>
</feature>
<feature type="compositionally biased region" description="Polar residues" evidence="1">
    <location>
        <begin position="33"/>
        <end position="48"/>
    </location>
</feature>